<feature type="transmembrane region" description="Helical" evidence="1">
    <location>
        <begin position="16"/>
        <end position="42"/>
    </location>
</feature>
<dbReference type="RefSeq" id="XP_041553858.1">
    <property type="nucleotide sequence ID" value="XM_041700921.1"/>
</dbReference>
<feature type="transmembrane region" description="Helical" evidence="1">
    <location>
        <begin position="192"/>
        <end position="210"/>
    </location>
</feature>
<reference evidence="2" key="1">
    <citation type="submission" date="2021-01" db="EMBL/GenBank/DDBJ databases">
        <authorList>
            <consortium name="Aspergillus puulaauensis MK2 genome sequencing consortium"/>
            <person name="Kazuki M."/>
            <person name="Futagami T."/>
        </authorList>
    </citation>
    <scope>NUCLEOTIDE SEQUENCE</scope>
    <source>
        <strain evidence="2">MK2</strain>
    </source>
</reference>
<feature type="transmembrane region" description="Helical" evidence="1">
    <location>
        <begin position="62"/>
        <end position="89"/>
    </location>
</feature>
<name>A0A7R7XI27_9EURO</name>
<feature type="transmembrane region" description="Helical" evidence="1">
    <location>
        <begin position="110"/>
        <end position="130"/>
    </location>
</feature>
<evidence type="ECO:0000313" key="3">
    <source>
        <dbReference type="Proteomes" id="UP000654913"/>
    </source>
</evidence>
<keyword evidence="1" id="KW-1133">Transmembrane helix</keyword>
<evidence type="ECO:0000313" key="2">
    <source>
        <dbReference type="EMBL" id="BCS21664.1"/>
    </source>
</evidence>
<accession>A0A7R7XI27</accession>
<proteinExistence type="predicted"/>
<dbReference type="OrthoDB" id="4418711at2759"/>
<dbReference type="AlphaFoldDB" id="A0A7R7XI27"/>
<dbReference type="Proteomes" id="UP000654913">
    <property type="component" value="Chromosome 2"/>
</dbReference>
<gene>
    <name evidence="2" type="ORF">APUU_22096A</name>
</gene>
<dbReference type="EMBL" id="AP024444">
    <property type="protein sequence ID" value="BCS21664.1"/>
    <property type="molecule type" value="Genomic_DNA"/>
</dbReference>
<sequence length="234" mass="26692">MTDTQEADAPRKPQGWVMVLLLCLECLLFPIVSVVILFVFIFSTRPFLALVNSKPEVRHPPYSPYIWTSAVAPIAVSSIALTWAILLFYPQFKLATNPSYTKYWWAAVTTFRLCIVVVLVAIAVASAQYMPLPLGSCENEHEWRPGSNVPPNTPTVFDVLPRGWRKGSGKGRHRWYYESGCTRLAQIWKLDIAIAVLYFVMACVSTYLCARAQGISWRRWSFKTKRETQYHPVN</sequence>
<keyword evidence="1" id="KW-0472">Membrane</keyword>
<reference evidence="2" key="2">
    <citation type="submission" date="2021-02" db="EMBL/GenBank/DDBJ databases">
        <title>Aspergillus puulaauensis MK2 genome sequence.</title>
        <authorList>
            <person name="Futagami T."/>
            <person name="Mori K."/>
            <person name="Kadooka C."/>
            <person name="Tanaka T."/>
        </authorList>
    </citation>
    <scope>NUCLEOTIDE SEQUENCE</scope>
    <source>
        <strain evidence="2">MK2</strain>
    </source>
</reference>
<evidence type="ECO:0000256" key="1">
    <source>
        <dbReference type="SAM" id="Phobius"/>
    </source>
</evidence>
<protein>
    <submittedName>
        <fullName evidence="2">Uncharacterized protein</fullName>
    </submittedName>
</protein>
<organism evidence="2 3">
    <name type="scientific">Aspergillus puulaauensis</name>
    <dbReference type="NCBI Taxonomy" id="1220207"/>
    <lineage>
        <taxon>Eukaryota</taxon>
        <taxon>Fungi</taxon>
        <taxon>Dikarya</taxon>
        <taxon>Ascomycota</taxon>
        <taxon>Pezizomycotina</taxon>
        <taxon>Eurotiomycetes</taxon>
        <taxon>Eurotiomycetidae</taxon>
        <taxon>Eurotiales</taxon>
        <taxon>Aspergillaceae</taxon>
        <taxon>Aspergillus</taxon>
    </lineage>
</organism>
<keyword evidence="1" id="KW-0812">Transmembrane</keyword>
<keyword evidence="3" id="KW-1185">Reference proteome</keyword>
<dbReference type="KEGG" id="apuu:APUU_22096A"/>
<dbReference type="GeneID" id="64971669"/>